<gene>
    <name evidence="1" type="ORF">GTP27_10005</name>
</gene>
<dbReference type="EMBL" id="WWCM01000005">
    <property type="protein sequence ID" value="MYM39663.1"/>
    <property type="molecule type" value="Genomic_DNA"/>
</dbReference>
<name>A0ABW9VJR0_9BURK</name>
<proteinExistence type="predicted"/>
<evidence type="ECO:0000313" key="1">
    <source>
        <dbReference type="EMBL" id="MYM39663.1"/>
    </source>
</evidence>
<accession>A0ABW9VJR0</accession>
<evidence type="ECO:0000313" key="2">
    <source>
        <dbReference type="Proteomes" id="UP000478090"/>
    </source>
</evidence>
<sequence>MKKDDLIMLAMLGAGVFLIPKLFAKKAGTSASTSSSSQPWVSEIMRDNGYVYYSDGTVITPDGQYYKQGDLVYSPGGMYAS</sequence>
<reference evidence="1 2" key="1">
    <citation type="submission" date="2019-12" db="EMBL/GenBank/DDBJ databases">
        <title>Novel species isolated from a subtropical stream in China.</title>
        <authorList>
            <person name="Lu H."/>
        </authorList>
    </citation>
    <scope>NUCLEOTIDE SEQUENCE [LARGE SCALE GENOMIC DNA]</scope>
    <source>
        <strain evidence="1 2">CY13W</strain>
    </source>
</reference>
<organism evidence="1 2">
    <name type="scientific">Duganella qianjiadongensis</name>
    <dbReference type="NCBI Taxonomy" id="2692176"/>
    <lineage>
        <taxon>Bacteria</taxon>
        <taxon>Pseudomonadati</taxon>
        <taxon>Pseudomonadota</taxon>
        <taxon>Betaproteobacteria</taxon>
        <taxon>Burkholderiales</taxon>
        <taxon>Oxalobacteraceae</taxon>
        <taxon>Telluria group</taxon>
        <taxon>Duganella</taxon>
    </lineage>
</organism>
<dbReference type="RefSeq" id="WP_161039031.1">
    <property type="nucleotide sequence ID" value="NZ_WWCM01000005.1"/>
</dbReference>
<dbReference type="Proteomes" id="UP000478090">
    <property type="component" value="Unassembled WGS sequence"/>
</dbReference>
<comment type="caution">
    <text evidence="1">The sequence shown here is derived from an EMBL/GenBank/DDBJ whole genome shotgun (WGS) entry which is preliminary data.</text>
</comment>
<keyword evidence="2" id="KW-1185">Reference proteome</keyword>
<protein>
    <submittedName>
        <fullName evidence="1">Uncharacterized protein</fullName>
    </submittedName>
</protein>